<dbReference type="InterPro" id="IPR002575">
    <property type="entry name" value="Aminoglycoside_PTrfase"/>
</dbReference>
<dbReference type="GO" id="GO:0004103">
    <property type="term" value="F:choline kinase activity"/>
    <property type="evidence" value="ECO:0007669"/>
    <property type="project" value="TreeGrafter"/>
</dbReference>
<proteinExistence type="inferred from homology"/>
<accession>A0AAD7U4L7</accession>
<dbReference type="EMBL" id="JAQMWT010000682">
    <property type="protein sequence ID" value="KAJ8598247.1"/>
    <property type="molecule type" value="Genomic_DNA"/>
</dbReference>
<name>A0AAD7U4L7_9STRA</name>
<reference evidence="3" key="1">
    <citation type="submission" date="2023-01" db="EMBL/GenBank/DDBJ databases">
        <title>Metagenome sequencing of chrysophaentin producing Chrysophaeum taylorii.</title>
        <authorList>
            <person name="Davison J."/>
            <person name="Bewley C."/>
        </authorList>
    </citation>
    <scope>NUCLEOTIDE SEQUENCE</scope>
    <source>
        <strain evidence="3">NIES-1699</strain>
    </source>
</reference>
<evidence type="ECO:0000313" key="4">
    <source>
        <dbReference type="Proteomes" id="UP001230188"/>
    </source>
</evidence>
<dbReference type="Gene3D" id="3.30.200.20">
    <property type="entry name" value="Phosphorylase Kinase, domain 1"/>
    <property type="match status" value="1"/>
</dbReference>
<gene>
    <name evidence="3" type="ORF">CTAYLR_005503</name>
</gene>
<dbReference type="SUPFAM" id="SSF56112">
    <property type="entry name" value="Protein kinase-like (PK-like)"/>
    <property type="match status" value="1"/>
</dbReference>
<dbReference type="InterPro" id="IPR011009">
    <property type="entry name" value="Kinase-like_dom_sf"/>
</dbReference>
<comment type="caution">
    <text evidence="3">The sequence shown here is derived from an EMBL/GenBank/DDBJ whole genome shotgun (WGS) entry which is preliminary data.</text>
</comment>
<dbReference type="GO" id="GO:0004305">
    <property type="term" value="F:ethanolamine kinase activity"/>
    <property type="evidence" value="ECO:0007669"/>
    <property type="project" value="TreeGrafter"/>
</dbReference>
<organism evidence="3 4">
    <name type="scientific">Chrysophaeum taylorii</name>
    <dbReference type="NCBI Taxonomy" id="2483200"/>
    <lineage>
        <taxon>Eukaryota</taxon>
        <taxon>Sar</taxon>
        <taxon>Stramenopiles</taxon>
        <taxon>Ochrophyta</taxon>
        <taxon>Pelagophyceae</taxon>
        <taxon>Pelagomonadales</taxon>
        <taxon>Pelagomonadaceae</taxon>
        <taxon>Chrysophaeum</taxon>
    </lineage>
</organism>
<dbReference type="AlphaFoldDB" id="A0AAD7U4L7"/>
<dbReference type="GO" id="GO:0005737">
    <property type="term" value="C:cytoplasm"/>
    <property type="evidence" value="ECO:0007669"/>
    <property type="project" value="TreeGrafter"/>
</dbReference>
<dbReference type="Gene3D" id="3.90.1200.10">
    <property type="match status" value="1"/>
</dbReference>
<dbReference type="Pfam" id="PF01636">
    <property type="entry name" value="APH"/>
    <property type="match status" value="1"/>
</dbReference>
<sequence length="294" mass="32173">MRVLEDLVGGQEFRIAETLDKGFSNAVYRVEVGGESLVAKVFSESAKVRCPAGARGLFDELAGAAHLGPRVRKRTPDGLLMEYVNGVTLTAEDLKRDAWAVAVEKVAPKLAAVHALPVEASEAVLWRGIDAMLARVGNFEGFGDLEVEVARSRRVVETELGPPDACAHGDLKPSNILRVCDDVLFVDFELAGPGYAAYDVAKLFRTEPYDAPAGFLREYLRARGIPRQTLAHALKATALLEPLAWLEAVVFFLFMATTTAASPDPGGSSSWIRLARDRYRAYEAAVRRQRVRRC</sequence>
<evidence type="ECO:0000259" key="2">
    <source>
        <dbReference type="Pfam" id="PF01636"/>
    </source>
</evidence>
<protein>
    <recommendedName>
        <fullName evidence="2">Aminoglycoside phosphotransferase domain-containing protein</fullName>
    </recommendedName>
</protein>
<dbReference type="PANTHER" id="PTHR22603:SF93">
    <property type="entry name" value="RE24176P"/>
    <property type="match status" value="1"/>
</dbReference>
<evidence type="ECO:0000256" key="1">
    <source>
        <dbReference type="ARBA" id="ARBA00038211"/>
    </source>
</evidence>
<feature type="domain" description="Aminoglycoside phosphotransferase" evidence="2">
    <location>
        <begin position="17"/>
        <end position="224"/>
    </location>
</feature>
<comment type="similarity">
    <text evidence="1">Belongs to the choline/ethanolamine kinase family.</text>
</comment>
<dbReference type="Proteomes" id="UP001230188">
    <property type="component" value="Unassembled WGS sequence"/>
</dbReference>
<evidence type="ECO:0000313" key="3">
    <source>
        <dbReference type="EMBL" id="KAJ8598247.1"/>
    </source>
</evidence>
<dbReference type="PANTHER" id="PTHR22603">
    <property type="entry name" value="CHOLINE/ETHANOALAMINE KINASE"/>
    <property type="match status" value="1"/>
</dbReference>
<keyword evidence="4" id="KW-1185">Reference proteome</keyword>
<dbReference type="GO" id="GO:0006646">
    <property type="term" value="P:phosphatidylethanolamine biosynthetic process"/>
    <property type="evidence" value="ECO:0007669"/>
    <property type="project" value="TreeGrafter"/>
</dbReference>